<dbReference type="Pfam" id="PF07503">
    <property type="entry name" value="zf-HYPF"/>
    <property type="match status" value="2"/>
</dbReference>
<dbReference type="Pfam" id="PF00708">
    <property type="entry name" value="Acylphosphatase"/>
    <property type="match status" value="1"/>
</dbReference>
<keyword evidence="13" id="KW-1185">Reference proteome</keyword>
<evidence type="ECO:0000256" key="5">
    <source>
        <dbReference type="ARBA" id="ARBA00022771"/>
    </source>
</evidence>
<dbReference type="RefSeq" id="WP_008235593.1">
    <property type="nucleotide sequence ID" value="NZ_CAIY01000081.1"/>
</dbReference>
<dbReference type="STRING" id="1165094.RINTHH_20130"/>
<evidence type="ECO:0000256" key="9">
    <source>
        <dbReference type="PROSITE-ProRule" id="PRU00520"/>
    </source>
</evidence>
<dbReference type="FunFam" id="3.30.420.40:FF:000124">
    <property type="entry name" value="Carbamoyltransferase HypF"/>
    <property type="match status" value="1"/>
</dbReference>
<feature type="active site" evidence="9">
    <location>
        <position position="21"/>
    </location>
</feature>
<dbReference type="InterPro" id="IPR036046">
    <property type="entry name" value="Acylphosphatase-like_dom_sf"/>
</dbReference>
<dbReference type="AlphaFoldDB" id="M1X1G6"/>
<dbReference type="InterPro" id="IPR006070">
    <property type="entry name" value="Sua5-like_dom"/>
</dbReference>
<reference evidence="13" key="2">
    <citation type="submission" date="2016-01" db="EMBL/GenBank/DDBJ databases">
        <title>Diatom-associated endosymboitic cyanobacterium lacks core nitrogen metabolism enzymes.</title>
        <authorList>
            <person name="Hilton J.A."/>
            <person name="Foster R.A."/>
            <person name="Tripp H.J."/>
            <person name="Carter B.J."/>
            <person name="Zehr J.P."/>
            <person name="Villareal T.A."/>
        </authorList>
    </citation>
    <scope>NUCLEOTIDE SEQUENCE [LARGE SCALE GENOMIC DNA]</scope>
    <source>
        <strain evidence="13">HH01</strain>
    </source>
</reference>
<dbReference type="GO" id="GO:0003725">
    <property type="term" value="F:double-stranded RNA binding"/>
    <property type="evidence" value="ECO:0007669"/>
    <property type="project" value="InterPro"/>
</dbReference>
<comment type="catalytic activity">
    <reaction evidence="7">
        <text>C-terminal L-cysteinyl-[HypE protein] + carbamoyl phosphate + ATP + H2O = C-terminal S-carboxamide-L-cysteinyl-[HypE protein] + AMP + phosphate + diphosphate + H(+)</text>
        <dbReference type="Rhea" id="RHEA:55636"/>
        <dbReference type="Rhea" id="RHEA-COMP:14247"/>
        <dbReference type="Rhea" id="RHEA-COMP:14392"/>
        <dbReference type="ChEBI" id="CHEBI:15377"/>
        <dbReference type="ChEBI" id="CHEBI:15378"/>
        <dbReference type="ChEBI" id="CHEBI:30616"/>
        <dbReference type="ChEBI" id="CHEBI:33019"/>
        <dbReference type="ChEBI" id="CHEBI:43474"/>
        <dbReference type="ChEBI" id="CHEBI:58228"/>
        <dbReference type="ChEBI" id="CHEBI:76913"/>
        <dbReference type="ChEBI" id="CHEBI:139126"/>
        <dbReference type="ChEBI" id="CHEBI:456215"/>
    </reaction>
</comment>
<dbReference type="GO" id="GO:0003998">
    <property type="term" value="F:acylphosphatase activity"/>
    <property type="evidence" value="ECO:0007669"/>
    <property type="project" value="UniProtKB-EC"/>
</dbReference>
<evidence type="ECO:0000256" key="1">
    <source>
        <dbReference type="ARBA" id="ARBA00004711"/>
    </source>
</evidence>
<comment type="catalytic activity">
    <reaction evidence="9">
        <text>an acyl phosphate + H2O = a carboxylate + phosphate + H(+)</text>
        <dbReference type="Rhea" id="RHEA:14965"/>
        <dbReference type="ChEBI" id="CHEBI:15377"/>
        <dbReference type="ChEBI" id="CHEBI:15378"/>
        <dbReference type="ChEBI" id="CHEBI:29067"/>
        <dbReference type="ChEBI" id="CHEBI:43474"/>
        <dbReference type="ChEBI" id="CHEBI:59918"/>
        <dbReference type="EC" id="3.6.1.7"/>
    </reaction>
</comment>
<dbReference type="Pfam" id="PF01300">
    <property type="entry name" value="Sua5_yciO_yrdC"/>
    <property type="match status" value="1"/>
</dbReference>
<evidence type="ECO:0000313" key="13">
    <source>
        <dbReference type="Proteomes" id="UP000053051"/>
    </source>
</evidence>
<name>M1X1G6_9NOST</name>
<keyword evidence="4" id="KW-0479">Metal-binding</keyword>
<dbReference type="SUPFAM" id="SSF55821">
    <property type="entry name" value="YrdC/RibB"/>
    <property type="match status" value="1"/>
</dbReference>
<proteinExistence type="inferred from homology"/>
<dbReference type="GO" id="GO:0016874">
    <property type="term" value="F:ligase activity"/>
    <property type="evidence" value="ECO:0007669"/>
    <property type="project" value="UniProtKB-UniRule"/>
</dbReference>
<dbReference type="PANTHER" id="PTHR42959:SF1">
    <property type="entry name" value="CARBAMOYLTRANSFERASE HYPF"/>
    <property type="match status" value="1"/>
</dbReference>
<evidence type="ECO:0000259" key="11">
    <source>
        <dbReference type="PROSITE" id="PS51163"/>
    </source>
</evidence>
<dbReference type="GO" id="GO:0051604">
    <property type="term" value="P:protein maturation"/>
    <property type="evidence" value="ECO:0007669"/>
    <property type="project" value="TreeGrafter"/>
</dbReference>
<dbReference type="EMBL" id="CAIY01000081">
    <property type="protein sequence ID" value="CCH68168.1"/>
    <property type="molecule type" value="Genomic_DNA"/>
</dbReference>
<dbReference type="UniPathway" id="UPA00335"/>
<dbReference type="SUPFAM" id="SSF54975">
    <property type="entry name" value="Acylphosphatase/BLUF domain-like"/>
    <property type="match status" value="1"/>
</dbReference>
<feature type="active site" evidence="9">
    <location>
        <position position="39"/>
    </location>
</feature>
<organism evidence="12 13">
    <name type="scientific">Richelia intracellularis HH01</name>
    <dbReference type="NCBI Taxonomy" id="1165094"/>
    <lineage>
        <taxon>Bacteria</taxon>
        <taxon>Bacillati</taxon>
        <taxon>Cyanobacteriota</taxon>
        <taxon>Cyanophyceae</taxon>
        <taxon>Nostocales</taxon>
        <taxon>Nostocaceae</taxon>
        <taxon>Richelia</taxon>
    </lineage>
</organism>
<evidence type="ECO:0000256" key="8">
    <source>
        <dbReference type="PIRNR" id="PIRNR006256"/>
    </source>
</evidence>
<evidence type="ECO:0000256" key="4">
    <source>
        <dbReference type="ARBA" id="ARBA00022723"/>
    </source>
</evidence>
<dbReference type="InterPro" id="IPR041440">
    <property type="entry name" value="HypF_C"/>
</dbReference>
<comment type="similarity">
    <text evidence="2 8">Belongs to the carbamoyltransferase HypF family.</text>
</comment>
<evidence type="ECO:0000259" key="10">
    <source>
        <dbReference type="PROSITE" id="PS51160"/>
    </source>
</evidence>
<dbReference type="Gene3D" id="3.30.420.360">
    <property type="match status" value="1"/>
</dbReference>
<dbReference type="Pfam" id="PF17788">
    <property type="entry name" value="HypF_C"/>
    <property type="match status" value="1"/>
</dbReference>
<keyword evidence="6" id="KW-0862">Zinc</keyword>
<dbReference type="EC" id="6.2.-.-" evidence="8"/>
<dbReference type="GO" id="GO:0016743">
    <property type="term" value="F:carboxyl- or carbamoyltransferase activity"/>
    <property type="evidence" value="ECO:0007669"/>
    <property type="project" value="UniProtKB-UniRule"/>
</dbReference>
<comment type="caution">
    <text evidence="12">The sequence shown here is derived from an EMBL/GenBank/DDBJ whole genome shotgun (WGS) entry which is preliminary data.</text>
</comment>
<gene>
    <name evidence="12" type="ORF">RINTHH_20130</name>
</gene>
<evidence type="ECO:0000256" key="3">
    <source>
        <dbReference type="ARBA" id="ARBA00022598"/>
    </source>
</evidence>
<dbReference type="InterPro" id="IPR055128">
    <property type="entry name" value="HypF_C_2"/>
</dbReference>
<sequence length="798" mass="89333">MLTTKTELIRVYGTVQGVGFRPTVCRLAKIYGLFGDVCNDGEGVLIRVLGNESAITDFLNKLWQECPPLGKIIKVTRQPYQGELKCDNFAITQSFNSQVETTLPPDTATCPKCQEEIFSPYSRYYRYPFTNCTHCGPRFSIIYALPYDRYSTSMGAFSMCEECCKEYKNIENRRFHAQSIACHICGPKAWLERADGKSVTAYMFSMLDDMDAVCTLLQKGEIVAIKGIGGFHLACDATNDTAVQKLRERKRRRRKPFAIMARDTNIIKQYCYVSLQEEELLVSSAAPIVLLQAKQFQPIHTTINKKLEIHPLSCLIAPGQNSLGFILPYTPLHHLIFRRIHQPIVLTSGNISDYPQCIDNDEAKEKLSKVADYFVFHNRDIVNRVDDSVVRVVNNKLQTLRRSRGYTPEPINLPPGFTNIPQVLAMGGELKNTFCLLKNGQAILSQHLGNLEHAAAFDTYQETLNLYLNLFEHQPKVIAVDKHPEYLASKQGNKMAVANQISIEYIQHHHAHIAACMAENHIPLNSPPILGIVFDGLGYGEDGTLWGGEFMLATYQQFQRLATFKPIPMIGGEKAIKEPWRNAYSHLISALGWDKLIHRYGELAILKVLKSKPLTLLNLAIEKQINSPLTSSVGRLFDAVAATIGICSEEISYEGQAAIEIEALAQNHISSNSEEKLSYVFTTKVLDKMRHIDSRPMWQSLLDDLQNQVPMGVIAAKFHNGLVKIIVKLADHLCQEYAVTKVAFTGGVFQNSILLERVKTGLEDMGIDVIDHSLIPPNDGGLSLGQAIIAAAKFIKSR</sequence>
<dbReference type="PROSITE" id="PS00150">
    <property type="entry name" value="ACYLPHOSPHATASE_1"/>
    <property type="match status" value="1"/>
</dbReference>
<dbReference type="Pfam" id="PF22521">
    <property type="entry name" value="HypF_C_2"/>
    <property type="match status" value="1"/>
</dbReference>
<dbReference type="InterPro" id="IPR001792">
    <property type="entry name" value="Acylphosphatase-like_dom"/>
</dbReference>
<protein>
    <recommendedName>
        <fullName evidence="8">Carbamoyltransferase</fullName>
        <ecNumber evidence="8">6.2.-.-</ecNumber>
    </recommendedName>
</protein>
<dbReference type="Gene3D" id="3.90.870.50">
    <property type="match status" value="1"/>
</dbReference>
<dbReference type="PANTHER" id="PTHR42959">
    <property type="entry name" value="CARBAMOYLTRANSFERASE"/>
    <property type="match status" value="1"/>
</dbReference>
<dbReference type="Proteomes" id="UP000053051">
    <property type="component" value="Unassembled WGS sequence"/>
</dbReference>
<evidence type="ECO:0000256" key="6">
    <source>
        <dbReference type="ARBA" id="ARBA00022833"/>
    </source>
</evidence>
<dbReference type="Gene3D" id="3.30.420.40">
    <property type="match status" value="1"/>
</dbReference>
<evidence type="ECO:0000313" key="12">
    <source>
        <dbReference type="EMBL" id="CCH68168.1"/>
    </source>
</evidence>
<dbReference type="NCBIfam" id="TIGR00143">
    <property type="entry name" value="hypF"/>
    <property type="match status" value="1"/>
</dbReference>
<dbReference type="InterPro" id="IPR004421">
    <property type="entry name" value="Carbamoyltransferase_HypF"/>
</dbReference>
<feature type="domain" description="YrdC-like" evidence="11">
    <location>
        <begin position="207"/>
        <end position="405"/>
    </location>
</feature>
<dbReference type="InterPro" id="IPR051060">
    <property type="entry name" value="Carbamoyltrans_HypF-like"/>
</dbReference>
<dbReference type="InterPro" id="IPR017945">
    <property type="entry name" value="DHBP_synth_RibB-like_a/b_dom"/>
</dbReference>
<dbReference type="PROSITE" id="PS51160">
    <property type="entry name" value="ACYLPHOSPHATASE_3"/>
    <property type="match status" value="1"/>
</dbReference>
<evidence type="ECO:0000256" key="7">
    <source>
        <dbReference type="ARBA" id="ARBA00048220"/>
    </source>
</evidence>
<accession>M1X1G6</accession>
<comment type="pathway">
    <text evidence="1">Protein modification; [NiFe] hydrogenase maturation.</text>
</comment>
<dbReference type="InterPro" id="IPR011125">
    <property type="entry name" value="Znf_HypF"/>
</dbReference>
<dbReference type="GO" id="GO:0008270">
    <property type="term" value="F:zinc ion binding"/>
    <property type="evidence" value="ECO:0007669"/>
    <property type="project" value="UniProtKB-KW"/>
</dbReference>
<dbReference type="Gene3D" id="3.30.110.120">
    <property type="match status" value="1"/>
</dbReference>
<keyword evidence="9" id="KW-0378">Hydrolase</keyword>
<dbReference type="InterPro" id="IPR017968">
    <property type="entry name" value="Acylphosphatase_CS"/>
</dbReference>
<reference evidence="12 13" key="1">
    <citation type="submission" date="2012-05" db="EMBL/GenBank/DDBJ databases">
        <authorList>
            <person name="Hilton J."/>
        </authorList>
    </citation>
    <scope>NUCLEOTIDE SEQUENCE [LARGE SCALE GENOMIC DNA]</scope>
    <source>
        <strain evidence="12 13">HH01</strain>
    </source>
</reference>
<keyword evidence="5" id="KW-0863">Zinc-finger</keyword>
<keyword evidence="3" id="KW-0436">Ligase</keyword>
<evidence type="ECO:0000256" key="2">
    <source>
        <dbReference type="ARBA" id="ARBA00008097"/>
    </source>
</evidence>
<feature type="domain" description="Acylphosphatase-like" evidence="10">
    <location>
        <begin position="6"/>
        <end position="93"/>
    </location>
</feature>
<dbReference type="OrthoDB" id="9808093at2"/>
<dbReference type="PIRSF" id="PIRSF006256">
    <property type="entry name" value="CMPcnvr_hdrg_mat"/>
    <property type="match status" value="1"/>
</dbReference>
<dbReference type="PROSITE" id="PS51163">
    <property type="entry name" value="YRDC"/>
    <property type="match status" value="1"/>
</dbReference>